<dbReference type="RefSeq" id="XP_007676881.1">
    <property type="nucleotide sequence ID" value="XM_007678691.1"/>
</dbReference>
<name>M2MHM2_BAUPA</name>
<keyword evidence="2" id="KW-1185">Reference proteome</keyword>
<evidence type="ECO:0000313" key="1">
    <source>
        <dbReference type="EMBL" id="EMC96116.1"/>
    </source>
</evidence>
<sequence>MCQPSRLDFSGAMYSSSDRTPDSQMRFLPNFHYASVTWWLLCFGAATHPSLTAS</sequence>
<organism evidence="1 2">
    <name type="scientific">Baudoinia panamericana (strain UAMH 10762)</name>
    <name type="common">Angels' share fungus</name>
    <name type="synonym">Baudoinia compniacensis (strain UAMH 10762)</name>
    <dbReference type="NCBI Taxonomy" id="717646"/>
    <lineage>
        <taxon>Eukaryota</taxon>
        <taxon>Fungi</taxon>
        <taxon>Dikarya</taxon>
        <taxon>Ascomycota</taxon>
        <taxon>Pezizomycotina</taxon>
        <taxon>Dothideomycetes</taxon>
        <taxon>Dothideomycetidae</taxon>
        <taxon>Mycosphaerellales</taxon>
        <taxon>Teratosphaeriaceae</taxon>
        <taxon>Baudoinia</taxon>
    </lineage>
</organism>
<proteinExistence type="predicted"/>
<protein>
    <submittedName>
        <fullName evidence="1">Uncharacterized protein</fullName>
    </submittedName>
</protein>
<gene>
    <name evidence="1" type="ORF">BAUCODRAFT_34898</name>
</gene>
<dbReference type="EMBL" id="KB445556">
    <property type="protein sequence ID" value="EMC96116.1"/>
    <property type="molecule type" value="Genomic_DNA"/>
</dbReference>
<dbReference type="KEGG" id="bcom:BAUCODRAFT_34898"/>
<dbReference type="AlphaFoldDB" id="M2MHM2"/>
<reference evidence="1 2" key="1">
    <citation type="journal article" date="2012" name="PLoS Pathog.">
        <title>Diverse lifestyles and strategies of plant pathogenesis encoded in the genomes of eighteen Dothideomycetes fungi.</title>
        <authorList>
            <person name="Ohm R.A."/>
            <person name="Feau N."/>
            <person name="Henrissat B."/>
            <person name="Schoch C.L."/>
            <person name="Horwitz B.A."/>
            <person name="Barry K.W."/>
            <person name="Condon B.J."/>
            <person name="Copeland A.C."/>
            <person name="Dhillon B."/>
            <person name="Glaser F."/>
            <person name="Hesse C.N."/>
            <person name="Kosti I."/>
            <person name="LaButti K."/>
            <person name="Lindquist E.A."/>
            <person name="Lucas S."/>
            <person name="Salamov A.A."/>
            <person name="Bradshaw R.E."/>
            <person name="Ciuffetti L."/>
            <person name="Hamelin R.C."/>
            <person name="Kema G.H.J."/>
            <person name="Lawrence C."/>
            <person name="Scott J.A."/>
            <person name="Spatafora J.W."/>
            <person name="Turgeon B.G."/>
            <person name="de Wit P.J.G.M."/>
            <person name="Zhong S."/>
            <person name="Goodwin S.B."/>
            <person name="Grigoriev I.V."/>
        </authorList>
    </citation>
    <scope>NUCLEOTIDE SEQUENCE [LARGE SCALE GENOMIC DNA]</scope>
    <source>
        <strain evidence="1 2">UAMH 10762</strain>
    </source>
</reference>
<evidence type="ECO:0000313" key="2">
    <source>
        <dbReference type="Proteomes" id="UP000011761"/>
    </source>
</evidence>
<accession>M2MHM2</accession>
<dbReference type="HOGENOM" id="CLU_3049980_0_0_1"/>
<dbReference type="Proteomes" id="UP000011761">
    <property type="component" value="Unassembled WGS sequence"/>
</dbReference>
<dbReference type="GeneID" id="19112553"/>